<reference evidence="1 2" key="1">
    <citation type="submission" date="2012-08" db="EMBL/GenBank/DDBJ databases">
        <title>Oryza genome evolution.</title>
        <authorList>
            <person name="Wing R.A."/>
        </authorList>
    </citation>
    <scope>NUCLEOTIDE SEQUENCE</scope>
</reference>
<sequence length="59" mass="6465">MANNEMEIGTACRGRGRCLPDGDRYCSAQAASELARTRADRLARGLQSLITIWPITRGN</sequence>
<reference evidence="2" key="2">
    <citation type="submission" date="2013-12" db="EMBL/GenBank/DDBJ databases">
        <authorList>
            <person name="Yu Y."/>
            <person name="Lee S."/>
            <person name="de Baynast K."/>
            <person name="Wissotski M."/>
            <person name="Liu L."/>
            <person name="Talag J."/>
            <person name="Goicoechea J."/>
            <person name="Angelova A."/>
            <person name="Jetty R."/>
            <person name="Kudrna D."/>
            <person name="Golser W."/>
            <person name="Rivera L."/>
            <person name="Zhang J."/>
            <person name="Wing R."/>
        </authorList>
    </citation>
    <scope>NUCLEOTIDE SEQUENCE</scope>
</reference>
<name>A0A0D9W901_9ORYZ</name>
<evidence type="ECO:0000313" key="2">
    <source>
        <dbReference type="Proteomes" id="UP000032180"/>
    </source>
</evidence>
<protein>
    <submittedName>
        <fullName evidence="1">Uncharacterized protein</fullName>
    </submittedName>
</protein>
<reference evidence="1" key="3">
    <citation type="submission" date="2015-04" db="UniProtKB">
        <authorList>
            <consortium name="EnsemblPlants"/>
        </authorList>
    </citation>
    <scope>IDENTIFICATION</scope>
</reference>
<dbReference type="EnsemblPlants" id="LPERR04G19810.1">
    <property type="protein sequence ID" value="LPERR04G19810.1"/>
    <property type="gene ID" value="LPERR04G19810"/>
</dbReference>
<dbReference type="Proteomes" id="UP000032180">
    <property type="component" value="Chromosome 4"/>
</dbReference>
<accession>A0A0D9W901</accession>
<proteinExistence type="predicted"/>
<evidence type="ECO:0000313" key="1">
    <source>
        <dbReference type="EnsemblPlants" id="LPERR04G19810.1"/>
    </source>
</evidence>
<keyword evidence="2" id="KW-1185">Reference proteome</keyword>
<dbReference type="Gramene" id="LPERR04G19810.1">
    <property type="protein sequence ID" value="LPERR04G19810.1"/>
    <property type="gene ID" value="LPERR04G19810"/>
</dbReference>
<dbReference type="HOGENOM" id="CLU_2964164_0_0_1"/>
<dbReference type="AlphaFoldDB" id="A0A0D9W901"/>
<organism evidence="1 2">
    <name type="scientific">Leersia perrieri</name>
    <dbReference type="NCBI Taxonomy" id="77586"/>
    <lineage>
        <taxon>Eukaryota</taxon>
        <taxon>Viridiplantae</taxon>
        <taxon>Streptophyta</taxon>
        <taxon>Embryophyta</taxon>
        <taxon>Tracheophyta</taxon>
        <taxon>Spermatophyta</taxon>
        <taxon>Magnoliopsida</taxon>
        <taxon>Liliopsida</taxon>
        <taxon>Poales</taxon>
        <taxon>Poaceae</taxon>
        <taxon>BOP clade</taxon>
        <taxon>Oryzoideae</taxon>
        <taxon>Oryzeae</taxon>
        <taxon>Oryzinae</taxon>
        <taxon>Leersia</taxon>
    </lineage>
</organism>